<dbReference type="PANTHER" id="PTHR12558">
    <property type="entry name" value="CELL DIVISION CYCLE 16,23,27"/>
    <property type="match status" value="1"/>
</dbReference>
<dbReference type="EMBL" id="QQOH01000006">
    <property type="protein sequence ID" value="RDE18099.1"/>
    <property type="molecule type" value="Genomic_DNA"/>
</dbReference>
<dbReference type="PANTHER" id="PTHR12558:SF33">
    <property type="entry name" value="BLL7664 PROTEIN"/>
    <property type="match status" value="1"/>
</dbReference>
<evidence type="ECO:0000313" key="3">
    <source>
        <dbReference type="Proteomes" id="UP000253769"/>
    </source>
</evidence>
<evidence type="ECO:0000256" key="1">
    <source>
        <dbReference type="PROSITE-ProRule" id="PRU00339"/>
    </source>
</evidence>
<dbReference type="Pfam" id="PF13174">
    <property type="entry name" value="TPR_6"/>
    <property type="match status" value="1"/>
</dbReference>
<dbReference type="NCBIfam" id="TIGR02917">
    <property type="entry name" value="PEP_TPR_lipo"/>
    <property type="match status" value="1"/>
</dbReference>
<dbReference type="Pfam" id="PF13181">
    <property type="entry name" value="TPR_8"/>
    <property type="match status" value="1"/>
</dbReference>
<dbReference type="Proteomes" id="UP000253769">
    <property type="component" value="Unassembled WGS sequence"/>
</dbReference>
<dbReference type="OrthoDB" id="6110507at2"/>
<evidence type="ECO:0000313" key="2">
    <source>
        <dbReference type="EMBL" id="RDE18099.1"/>
    </source>
</evidence>
<gene>
    <name evidence="2" type="primary">prsT</name>
    <name evidence="2" type="ORF">DV711_18445</name>
</gene>
<keyword evidence="3" id="KW-1185">Reference proteome</keyword>
<comment type="caution">
    <text evidence="2">The sequence shown here is derived from an EMBL/GenBank/DDBJ whole genome shotgun (WGS) entry which is preliminary data.</text>
</comment>
<dbReference type="Gene3D" id="1.25.40.10">
    <property type="entry name" value="Tetratricopeptide repeat domain"/>
    <property type="match status" value="6"/>
</dbReference>
<reference evidence="2 3" key="1">
    <citation type="submission" date="2018-07" db="EMBL/GenBank/DDBJ databases">
        <title>Motiliproteus coralliicola sp. nov., a bacterium isolated from Coral.</title>
        <authorList>
            <person name="Wang G."/>
        </authorList>
    </citation>
    <scope>NUCLEOTIDE SEQUENCE [LARGE SCALE GENOMIC DNA]</scope>
    <source>
        <strain evidence="2 3">C34</strain>
    </source>
</reference>
<feature type="repeat" description="TPR" evidence="1">
    <location>
        <begin position="350"/>
        <end position="383"/>
    </location>
</feature>
<feature type="repeat" description="TPR" evidence="1">
    <location>
        <begin position="206"/>
        <end position="239"/>
    </location>
</feature>
<dbReference type="PROSITE" id="PS50005">
    <property type="entry name" value="TPR"/>
    <property type="match status" value="4"/>
</dbReference>
<dbReference type="InterPro" id="IPR014266">
    <property type="entry name" value="PEP-CTERM_TPR_PrsT"/>
</dbReference>
<dbReference type="Pfam" id="PF14559">
    <property type="entry name" value="TPR_19"/>
    <property type="match status" value="2"/>
</dbReference>
<accession>A0A369WA90</accession>
<feature type="repeat" description="TPR" evidence="1">
    <location>
        <begin position="724"/>
        <end position="757"/>
    </location>
</feature>
<proteinExistence type="predicted"/>
<dbReference type="InterPro" id="IPR019734">
    <property type="entry name" value="TPR_rpt"/>
</dbReference>
<dbReference type="SMART" id="SM00028">
    <property type="entry name" value="TPR"/>
    <property type="match status" value="15"/>
</dbReference>
<dbReference type="AlphaFoldDB" id="A0A369WA90"/>
<name>A0A369WA90_9GAMM</name>
<organism evidence="2 3">
    <name type="scientific">Motiliproteus coralliicola</name>
    <dbReference type="NCBI Taxonomy" id="2283196"/>
    <lineage>
        <taxon>Bacteria</taxon>
        <taxon>Pseudomonadati</taxon>
        <taxon>Pseudomonadota</taxon>
        <taxon>Gammaproteobacteria</taxon>
        <taxon>Oceanospirillales</taxon>
        <taxon>Oceanospirillaceae</taxon>
        <taxon>Motiliproteus</taxon>
    </lineage>
</organism>
<feature type="repeat" description="TPR" evidence="1">
    <location>
        <begin position="384"/>
        <end position="417"/>
    </location>
</feature>
<dbReference type="SUPFAM" id="SSF48452">
    <property type="entry name" value="TPR-like"/>
    <property type="match status" value="4"/>
</dbReference>
<sequence length="962" mass="106672">MLGVVAIVFRPFTLTALIVTLGISPLSLAAYTKQDIPDLYEQALIELENGEASSAEIHLKNALQVAPEFLAGHVLLGQTYLDQGRPALAQKQLERGLELGADPALIMEPLANALLAQKKFDLLLDIVYPADFSASLNAKILVYRGRANLELANYNEAELAFRDAARIDVTNLSALLGQARVHLARHSFDQASRIADQALATEPDNAEVWYLLGSIAHAKKQFKTGIEHYGKALSLNPDHYQAKLSRIGVYLDTGLVQEALKDLLELHELAAFDPQVSYLLSVAQRRARLPDQSKESLGKARDTIESLPAEVTSAHGPSLLLSGMIYYDLGEWQKAVTQLDTYAKRYASALSVGKLLGSAYLKLGNLDAAISNLEKAQRTQPKDLQLLLMLGDAYLKKFKHYKASVVYGQALTLSPGNPEAGKGLGLSQIRMGDRGPGLETLRQIYQQSPNATEAGVILAVTLLQDKAYAEAILVAEELLQKSPDNLVLKNLLASAYIAVDKPQQGRELYQAILQQQPDFKPARINLAKLDRVEGKLESARQRLDGLLLDEPQNTLLMLEMARIYDQLKQSDQAVSWLEKAYANNVNDTAVGSYLVRLYLRSGQGDQALELARKLASDNPNDWRATQALALALLDSKELESARGKLKQLSLQSGYDAGQLLTTADLQLRARDISGAIYSLSKAIKAEPGQLATRQRYASLLLQQRRMEEFNEELEYLRQAHPDHPSTLVIEADLLASQRQFEQALEYYRRALTRAPSSSTALKVHRTHLAAGQPQQSLLFLQDWTRRYPQDLRTTEVLAQGYVLSGQYPKAQQLFERLLANGAQTAPIHNNLANLYLKQGDPRALEHAQKAQQLAPNDPSTNDTLGWVLVNQGKLSEGLKYLRDASVRSANNPEVLFHIAATLYQLDRGDEARRALNRAMASGHRFDGYDQALELRGLLADNPPQQERQRFLHINELPQNEKQ</sequence>
<protein>
    <submittedName>
        <fullName evidence="2">PEP-CTERM system TPR-repeat protein PrsT</fullName>
    </submittedName>
</protein>
<dbReference type="Pfam" id="PF13432">
    <property type="entry name" value="TPR_16"/>
    <property type="match status" value="8"/>
</dbReference>
<dbReference type="InterPro" id="IPR011990">
    <property type="entry name" value="TPR-like_helical_dom_sf"/>
</dbReference>
<keyword evidence="1" id="KW-0802">TPR repeat</keyword>